<dbReference type="PROSITE" id="PS01359">
    <property type="entry name" value="ZF_PHD_1"/>
    <property type="match status" value="1"/>
</dbReference>
<dbReference type="InterPro" id="IPR037373">
    <property type="entry name" value="KAP1"/>
</dbReference>
<dbReference type="SUPFAM" id="SSF57903">
    <property type="entry name" value="FYVE/PHD zinc finger"/>
    <property type="match status" value="1"/>
</dbReference>
<evidence type="ECO:0000313" key="7">
    <source>
        <dbReference type="EMBL" id="NXJ05989.1"/>
    </source>
</evidence>
<protein>
    <submittedName>
        <fullName evidence="7">TIF1B factor</fullName>
    </submittedName>
</protein>
<evidence type="ECO:0000256" key="3">
    <source>
        <dbReference type="ARBA" id="ARBA00022833"/>
    </source>
</evidence>
<dbReference type="SMART" id="SM00249">
    <property type="entry name" value="PHD"/>
    <property type="match status" value="1"/>
</dbReference>
<dbReference type="InterPro" id="IPR019787">
    <property type="entry name" value="Znf_PHD-finger"/>
</dbReference>
<keyword evidence="2 4" id="KW-0863">Zinc-finger</keyword>
<dbReference type="GO" id="GO:0003714">
    <property type="term" value="F:transcription corepressor activity"/>
    <property type="evidence" value="ECO:0007669"/>
    <property type="project" value="InterPro"/>
</dbReference>
<feature type="compositionally biased region" description="Pro residues" evidence="5">
    <location>
        <begin position="65"/>
        <end position="76"/>
    </location>
</feature>
<dbReference type="PANTHER" id="PTHR46386:SF1">
    <property type="entry name" value="NUCLEAR BODY PROTEIN SP140-LIKE PROTEIN"/>
    <property type="match status" value="1"/>
</dbReference>
<dbReference type="GO" id="GO:0008270">
    <property type="term" value="F:zinc ion binding"/>
    <property type="evidence" value="ECO:0007669"/>
    <property type="project" value="UniProtKB-KW"/>
</dbReference>
<keyword evidence="1" id="KW-0479">Metal-binding</keyword>
<dbReference type="AlphaFoldDB" id="A0A7K9YA95"/>
<comment type="caution">
    <text evidence="7">The sequence shown here is derived from an EMBL/GenBank/DDBJ whole genome shotgun (WGS) entry which is preliminary data.</text>
</comment>
<evidence type="ECO:0000256" key="2">
    <source>
        <dbReference type="ARBA" id="ARBA00022771"/>
    </source>
</evidence>
<evidence type="ECO:0000256" key="1">
    <source>
        <dbReference type="ARBA" id="ARBA00022723"/>
    </source>
</evidence>
<dbReference type="EMBL" id="VXAB01002974">
    <property type="protein sequence ID" value="NXJ05989.1"/>
    <property type="molecule type" value="Genomic_DNA"/>
</dbReference>
<dbReference type="PANTHER" id="PTHR46386">
    <property type="entry name" value="NUCLEAR BODY PROTEIN SP140"/>
    <property type="match status" value="1"/>
</dbReference>
<evidence type="ECO:0000313" key="8">
    <source>
        <dbReference type="Proteomes" id="UP000522663"/>
    </source>
</evidence>
<dbReference type="Gene3D" id="3.30.40.10">
    <property type="entry name" value="Zinc/RING finger domain, C3HC4 (zinc finger)"/>
    <property type="match status" value="1"/>
</dbReference>
<dbReference type="InterPro" id="IPR001965">
    <property type="entry name" value="Znf_PHD"/>
</dbReference>
<dbReference type="InterPro" id="IPR019786">
    <property type="entry name" value="Zinc_finger_PHD-type_CS"/>
</dbReference>
<feature type="domain" description="PHD-type" evidence="6">
    <location>
        <begin position="128"/>
        <end position="175"/>
    </location>
</feature>
<dbReference type="Proteomes" id="UP000522663">
    <property type="component" value="Unassembled WGS sequence"/>
</dbReference>
<keyword evidence="3" id="KW-0862">Zinc</keyword>
<dbReference type="GO" id="GO:0005634">
    <property type="term" value="C:nucleus"/>
    <property type="evidence" value="ECO:0007669"/>
    <property type="project" value="TreeGrafter"/>
</dbReference>
<reference evidence="7 8" key="1">
    <citation type="submission" date="2019-09" db="EMBL/GenBank/DDBJ databases">
        <title>Bird 10,000 Genomes (B10K) Project - Family phase.</title>
        <authorList>
            <person name="Zhang G."/>
        </authorList>
    </citation>
    <scope>NUCLEOTIDE SEQUENCE [LARGE SCALE GENOMIC DNA]</scope>
    <source>
        <strain evidence="7">B10K-DU-001-53</strain>
        <tissue evidence="7">Muscle</tissue>
    </source>
</reference>
<dbReference type="OrthoDB" id="9120008at2759"/>
<evidence type="ECO:0000259" key="6">
    <source>
        <dbReference type="PROSITE" id="PS50016"/>
    </source>
</evidence>
<dbReference type="PROSITE" id="PS50016">
    <property type="entry name" value="ZF_PHD_2"/>
    <property type="match status" value="1"/>
</dbReference>
<gene>
    <name evidence="7" type="primary">Trim28</name>
    <name evidence="7" type="ORF">ODOGUJ_R04328</name>
</gene>
<evidence type="ECO:0000256" key="5">
    <source>
        <dbReference type="SAM" id="MobiDB-lite"/>
    </source>
</evidence>
<accession>A0A7K9YA95</accession>
<evidence type="ECO:0000256" key="4">
    <source>
        <dbReference type="PROSITE-ProRule" id="PRU00146"/>
    </source>
</evidence>
<proteinExistence type="predicted"/>
<dbReference type="InterPro" id="IPR011011">
    <property type="entry name" value="Znf_FYVE_PHD"/>
</dbReference>
<dbReference type="CDD" id="cd15623">
    <property type="entry name" value="PHD_TIF1beta"/>
    <property type="match status" value="1"/>
</dbReference>
<dbReference type="InterPro" id="IPR043563">
    <property type="entry name" value="Sp110/Sp140/Sp140L-like"/>
</dbReference>
<sequence>PRSQPSGGPVLRKVPRVSLERLDLDLSGEAQPPVFRVFPGTSAEEFSLIVIEQGAQPQPAAAAAPLPPPPPPPPLPAIKEEQKELSIDDAEDKKPVVLPPKPPAGLVGTPEIPPAAPNVAPPGTHRNVSCCRVCCQAGAVVMCDLCERCYHLDCHLPVLQVVPSHDWRCLLCQDLPPPTEGLTNGSVEQGQPHTLCPTDQ</sequence>
<feature type="non-terminal residue" evidence="7">
    <location>
        <position position="1"/>
    </location>
</feature>
<feature type="non-terminal residue" evidence="7">
    <location>
        <position position="200"/>
    </location>
</feature>
<dbReference type="InterPro" id="IPR013083">
    <property type="entry name" value="Znf_RING/FYVE/PHD"/>
</dbReference>
<feature type="region of interest" description="Disordered" evidence="5">
    <location>
        <begin position="57"/>
        <end position="78"/>
    </location>
</feature>
<keyword evidence="8" id="KW-1185">Reference proteome</keyword>
<organism evidence="7 8">
    <name type="scientific">Odontophorus gujanensis</name>
    <name type="common">marbled wood quail</name>
    <dbReference type="NCBI Taxonomy" id="886794"/>
    <lineage>
        <taxon>Eukaryota</taxon>
        <taxon>Metazoa</taxon>
        <taxon>Chordata</taxon>
        <taxon>Craniata</taxon>
        <taxon>Vertebrata</taxon>
        <taxon>Euteleostomi</taxon>
        <taxon>Archelosauria</taxon>
        <taxon>Archosauria</taxon>
        <taxon>Dinosauria</taxon>
        <taxon>Saurischia</taxon>
        <taxon>Theropoda</taxon>
        <taxon>Coelurosauria</taxon>
        <taxon>Aves</taxon>
        <taxon>Neognathae</taxon>
        <taxon>Galloanserae</taxon>
        <taxon>Galliformes</taxon>
        <taxon>Odontophoridae</taxon>
        <taxon>Odontophorus</taxon>
    </lineage>
</organism>
<dbReference type="GO" id="GO:0000981">
    <property type="term" value="F:DNA-binding transcription factor activity, RNA polymerase II-specific"/>
    <property type="evidence" value="ECO:0007669"/>
    <property type="project" value="TreeGrafter"/>
</dbReference>
<name>A0A7K9YA95_9GALL</name>